<reference evidence="1" key="1">
    <citation type="submission" date="2022-08" db="EMBL/GenBank/DDBJ databases">
        <authorList>
            <consortium name="DOE Joint Genome Institute"/>
            <person name="Min B."/>
            <person name="Riley R."/>
            <person name="Sierra-Patev S."/>
            <person name="Naranjo-Ortiz M."/>
            <person name="Looney B."/>
            <person name="Konkel Z."/>
            <person name="Slot J.C."/>
            <person name="Sakamoto Y."/>
            <person name="Steenwyk J.L."/>
            <person name="Rokas A."/>
            <person name="Carro J."/>
            <person name="Camarero S."/>
            <person name="Ferreira P."/>
            <person name="Molpeceres G."/>
            <person name="Ruiz-Duenas F.J."/>
            <person name="Serrano A."/>
            <person name="Henrissat B."/>
            <person name="Drula E."/>
            <person name="Hughes K.W."/>
            <person name="Mata J.L."/>
            <person name="Ishikawa N.K."/>
            <person name="Vargas-Isla R."/>
            <person name="Ushijima S."/>
            <person name="Smith C.A."/>
            <person name="Ahrendt S."/>
            <person name="Andreopoulos W."/>
            <person name="He G."/>
            <person name="Labutti K."/>
            <person name="Lipzen A."/>
            <person name="Ng V."/>
            <person name="Sandor L."/>
            <person name="Barry K."/>
            <person name="Martinez A.T."/>
            <person name="Xiao Y."/>
            <person name="Gibbons J.G."/>
            <person name="Terashima K."/>
            <person name="Hibbett D.S."/>
            <person name="Grigoriev I.V."/>
        </authorList>
    </citation>
    <scope>NUCLEOTIDE SEQUENCE</scope>
    <source>
        <strain evidence="1">TFB9207</strain>
    </source>
</reference>
<dbReference type="EMBL" id="MU806476">
    <property type="protein sequence ID" value="KAJ3834870.1"/>
    <property type="molecule type" value="Genomic_DNA"/>
</dbReference>
<protein>
    <submittedName>
        <fullName evidence="1">Uncharacterized protein</fullName>
    </submittedName>
</protein>
<accession>A0AA38UAE1</accession>
<dbReference type="Proteomes" id="UP001163846">
    <property type="component" value="Unassembled WGS sequence"/>
</dbReference>
<proteinExistence type="predicted"/>
<gene>
    <name evidence="1" type="ORF">F5878DRAFT_544184</name>
</gene>
<name>A0AA38UAE1_9AGAR</name>
<organism evidence="1 2">
    <name type="scientific">Lentinula raphanica</name>
    <dbReference type="NCBI Taxonomy" id="153919"/>
    <lineage>
        <taxon>Eukaryota</taxon>
        <taxon>Fungi</taxon>
        <taxon>Dikarya</taxon>
        <taxon>Basidiomycota</taxon>
        <taxon>Agaricomycotina</taxon>
        <taxon>Agaricomycetes</taxon>
        <taxon>Agaricomycetidae</taxon>
        <taxon>Agaricales</taxon>
        <taxon>Marasmiineae</taxon>
        <taxon>Omphalotaceae</taxon>
        <taxon>Lentinula</taxon>
    </lineage>
</organism>
<evidence type="ECO:0000313" key="2">
    <source>
        <dbReference type="Proteomes" id="UP001163846"/>
    </source>
</evidence>
<keyword evidence="2" id="KW-1185">Reference proteome</keyword>
<dbReference type="AlphaFoldDB" id="A0AA38UAE1"/>
<sequence length="166" mass="18551">MSNEQTSPSLAQWLQSEFTTLYENSEAEEDSANGISARIQYLFSPAAQIYINHSGPLPSEEFLKHVKAFGSTKAEVDWKECFDVNNNEEQSDTAGIVAGYFIITRTLKFRIRAAPAKNITHVSFSAKISHEPGAEKSSDTKQIVQLFYTFKSKPAPVHFQGIQSRT</sequence>
<evidence type="ECO:0000313" key="1">
    <source>
        <dbReference type="EMBL" id="KAJ3834870.1"/>
    </source>
</evidence>
<comment type="caution">
    <text evidence="1">The sequence shown here is derived from an EMBL/GenBank/DDBJ whole genome shotgun (WGS) entry which is preliminary data.</text>
</comment>